<dbReference type="EMBL" id="DS113667">
    <property type="protein sequence ID" value="EAX98659.1"/>
    <property type="molecule type" value="Genomic_DNA"/>
</dbReference>
<dbReference type="Proteomes" id="UP000001542">
    <property type="component" value="Unassembled WGS sequence"/>
</dbReference>
<dbReference type="OrthoDB" id="10517423at2759"/>
<protein>
    <submittedName>
        <fullName evidence="1">Uncharacterized protein</fullName>
    </submittedName>
</protein>
<dbReference type="InParanoid" id="A2F8X7"/>
<evidence type="ECO:0000313" key="2">
    <source>
        <dbReference type="Proteomes" id="UP000001542"/>
    </source>
</evidence>
<proteinExistence type="predicted"/>
<keyword evidence="2" id="KW-1185">Reference proteome</keyword>
<name>A2F8X7_TRIV3</name>
<organism evidence="1 2">
    <name type="scientific">Trichomonas vaginalis (strain ATCC PRA-98 / G3)</name>
    <dbReference type="NCBI Taxonomy" id="412133"/>
    <lineage>
        <taxon>Eukaryota</taxon>
        <taxon>Metamonada</taxon>
        <taxon>Parabasalia</taxon>
        <taxon>Trichomonadida</taxon>
        <taxon>Trichomonadidae</taxon>
        <taxon>Trichomonas</taxon>
    </lineage>
</organism>
<evidence type="ECO:0000313" key="1">
    <source>
        <dbReference type="EMBL" id="EAX98659.1"/>
    </source>
</evidence>
<dbReference type="KEGG" id="tva:4756459"/>
<dbReference type="VEuPathDB" id="TrichDB:TVAGG3_0689030"/>
<sequence>MSAKIPPARRFPKRLSQQELKDKTTKYMNDNGADNHYKAQYYLEAANLVVGMKDPKFFTLQPNTHHTDYKNQAWNIVYQLVLQFLEENNMKLTIDTITKECGSAGLPKNDSDIGSVDDYMERLLDISESLASKQFQARVAEWKAEDAKGLQK</sequence>
<dbReference type="VEuPathDB" id="TrichDB:TVAG_403410"/>
<accession>A2F8X7</accession>
<reference evidence="1" key="1">
    <citation type="submission" date="2006-10" db="EMBL/GenBank/DDBJ databases">
        <authorList>
            <person name="Amadeo P."/>
            <person name="Zhao Q."/>
            <person name="Wortman J."/>
            <person name="Fraser-Liggett C."/>
            <person name="Carlton J."/>
        </authorList>
    </citation>
    <scope>NUCLEOTIDE SEQUENCE</scope>
    <source>
        <strain evidence="1">G3</strain>
    </source>
</reference>
<gene>
    <name evidence="1" type="ORF">TVAG_403410</name>
</gene>
<dbReference type="AlphaFoldDB" id="A2F8X7"/>
<reference evidence="1" key="2">
    <citation type="journal article" date="2007" name="Science">
        <title>Draft genome sequence of the sexually transmitted pathogen Trichomonas vaginalis.</title>
        <authorList>
            <person name="Carlton J.M."/>
            <person name="Hirt R.P."/>
            <person name="Silva J.C."/>
            <person name="Delcher A.L."/>
            <person name="Schatz M."/>
            <person name="Zhao Q."/>
            <person name="Wortman J.R."/>
            <person name="Bidwell S.L."/>
            <person name="Alsmark U.C.M."/>
            <person name="Besteiro S."/>
            <person name="Sicheritz-Ponten T."/>
            <person name="Noel C.J."/>
            <person name="Dacks J.B."/>
            <person name="Foster P.G."/>
            <person name="Simillion C."/>
            <person name="Van de Peer Y."/>
            <person name="Miranda-Saavedra D."/>
            <person name="Barton G.J."/>
            <person name="Westrop G.D."/>
            <person name="Mueller S."/>
            <person name="Dessi D."/>
            <person name="Fiori P.L."/>
            <person name="Ren Q."/>
            <person name="Paulsen I."/>
            <person name="Zhang H."/>
            <person name="Bastida-Corcuera F.D."/>
            <person name="Simoes-Barbosa A."/>
            <person name="Brown M.T."/>
            <person name="Hayes R.D."/>
            <person name="Mukherjee M."/>
            <person name="Okumura C.Y."/>
            <person name="Schneider R."/>
            <person name="Smith A.J."/>
            <person name="Vanacova S."/>
            <person name="Villalvazo M."/>
            <person name="Haas B.J."/>
            <person name="Pertea M."/>
            <person name="Feldblyum T.V."/>
            <person name="Utterback T.R."/>
            <person name="Shu C.L."/>
            <person name="Osoegawa K."/>
            <person name="de Jong P.J."/>
            <person name="Hrdy I."/>
            <person name="Horvathova L."/>
            <person name="Zubacova Z."/>
            <person name="Dolezal P."/>
            <person name="Malik S.B."/>
            <person name="Logsdon J.M. Jr."/>
            <person name="Henze K."/>
            <person name="Gupta A."/>
            <person name="Wang C.C."/>
            <person name="Dunne R.L."/>
            <person name="Upcroft J.A."/>
            <person name="Upcroft P."/>
            <person name="White O."/>
            <person name="Salzberg S.L."/>
            <person name="Tang P."/>
            <person name="Chiu C.-H."/>
            <person name="Lee Y.-S."/>
            <person name="Embley T.M."/>
            <person name="Coombs G.H."/>
            <person name="Mottram J.C."/>
            <person name="Tachezy J."/>
            <person name="Fraser-Liggett C.M."/>
            <person name="Johnson P.J."/>
        </authorList>
    </citation>
    <scope>NUCLEOTIDE SEQUENCE [LARGE SCALE GENOMIC DNA]</scope>
    <source>
        <strain evidence="1">G3</strain>
    </source>
</reference>
<dbReference type="InterPro" id="IPR006594">
    <property type="entry name" value="LisH"/>
</dbReference>
<dbReference type="RefSeq" id="XP_001311589.1">
    <property type="nucleotide sequence ID" value="XM_001311588.1"/>
</dbReference>
<dbReference type="PROSITE" id="PS50896">
    <property type="entry name" value="LISH"/>
    <property type="match status" value="1"/>
</dbReference>